<feature type="non-terminal residue" evidence="1">
    <location>
        <position position="129"/>
    </location>
</feature>
<name>A0A8K0NT92_LADFU</name>
<gene>
    <name evidence="1" type="ORF">J437_LFUL009938</name>
</gene>
<sequence length="129" mass="15078">MSNEVALSGIAVALYITLRSKKKAIKEPPRWWMRGLFKDRNKHGHNLLDTLRLEDLLFILNVFWKWSDHVFRKRRRILGYQFMLPIGLQSLSVSSQVETHIGTSLMYTFKISKQIISEFLPEVCTAITI</sequence>
<reference evidence="1" key="1">
    <citation type="submission" date="2013-04" db="EMBL/GenBank/DDBJ databases">
        <authorList>
            <person name="Qu J."/>
            <person name="Murali S.C."/>
            <person name="Bandaranaike D."/>
            <person name="Bellair M."/>
            <person name="Blankenburg K."/>
            <person name="Chao H."/>
            <person name="Dinh H."/>
            <person name="Doddapaneni H."/>
            <person name="Downs B."/>
            <person name="Dugan-Rocha S."/>
            <person name="Elkadiri S."/>
            <person name="Gnanaolivu R.D."/>
            <person name="Hernandez B."/>
            <person name="Javaid M."/>
            <person name="Jayaseelan J.C."/>
            <person name="Lee S."/>
            <person name="Li M."/>
            <person name="Ming W."/>
            <person name="Munidasa M."/>
            <person name="Muniz J."/>
            <person name="Nguyen L."/>
            <person name="Ongeri F."/>
            <person name="Osuji N."/>
            <person name="Pu L.-L."/>
            <person name="Puazo M."/>
            <person name="Qu C."/>
            <person name="Quiroz J."/>
            <person name="Raj R."/>
            <person name="Weissenberger G."/>
            <person name="Xin Y."/>
            <person name="Zou X."/>
            <person name="Han Y."/>
            <person name="Richards S."/>
            <person name="Worley K."/>
            <person name="Muzny D."/>
            <person name="Gibbs R."/>
        </authorList>
    </citation>
    <scope>NUCLEOTIDE SEQUENCE</scope>
    <source>
        <strain evidence="1">Sampled in the wild</strain>
    </source>
</reference>
<dbReference type="AlphaFoldDB" id="A0A8K0NT92"/>
<evidence type="ECO:0000313" key="2">
    <source>
        <dbReference type="Proteomes" id="UP000792457"/>
    </source>
</evidence>
<keyword evidence="2" id="KW-1185">Reference proteome</keyword>
<proteinExistence type="predicted"/>
<dbReference type="Proteomes" id="UP000792457">
    <property type="component" value="Unassembled WGS sequence"/>
</dbReference>
<reference evidence="1" key="2">
    <citation type="submission" date="2017-10" db="EMBL/GenBank/DDBJ databases">
        <title>Ladona fulva Genome sequencing and assembly.</title>
        <authorList>
            <person name="Murali S."/>
            <person name="Richards S."/>
            <person name="Bandaranaike D."/>
            <person name="Bellair M."/>
            <person name="Blankenburg K."/>
            <person name="Chao H."/>
            <person name="Dinh H."/>
            <person name="Doddapaneni H."/>
            <person name="Dugan-Rocha S."/>
            <person name="Elkadiri S."/>
            <person name="Gnanaolivu R."/>
            <person name="Hernandez B."/>
            <person name="Skinner E."/>
            <person name="Javaid M."/>
            <person name="Lee S."/>
            <person name="Li M."/>
            <person name="Ming W."/>
            <person name="Munidasa M."/>
            <person name="Muniz J."/>
            <person name="Nguyen L."/>
            <person name="Hughes D."/>
            <person name="Osuji N."/>
            <person name="Pu L.-L."/>
            <person name="Puazo M."/>
            <person name="Qu C."/>
            <person name="Quiroz J."/>
            <person name="Raj R."/>
            <person name="Weissenberger G."/>
            <person name="Xin Y."/>
            <person name="Zou X."/>
            <person name="Han Y."/>
            <person name="Worley K."/>
            <person name="Muzny D."/>
            <person name="Gibbs R."/>
        </authorList>
    </citation>
    <scope>NUCLEOTIDE SEQUENCE</scope>
    <source>
        <strain evidence="1">Sampled in the wild</strain>
    </source>
</reference>
<protein>
    <submittedName>
        <fullName evidence="1">Uncharacterized protein</fullName>
    </submittedName>
</protein>
<accession>A0A8K0NT92</accession>
<organism evidence="1 2">
    <name type="scientific">Ladona fulva</name>
    <name type="common">Scarce chaser dragonfly</name>
    <name type="synonym">Libellula fulva</name>
    <dbReference type="NCBI Taxonomy" id="123851"/>
    <lineage>
        <taxon>Eukaryota</taxon>
        <taxon>Metazoa</taxon>
        <taxon>Ecdysozoa</taxon>
        <taxon>Arthropoda</taxon>
        <taxon>Hexapoda</taxon>
        <taxon>Insecta</taxon>
        <taxon>Pterygota</taxon>
        <taxon>Palaeoptera</taxon>
        <taxon>Odonata</taxon>
        <taxon>Epiprocta</taxon>
        <taxon>Anisoptera</taxon>
        <taxon>Libelluloidea</taxon>
        <taxon>Libellulidae</taxon>
        <taxon>Ladona</taxon>
    </lineage>
</organism>
<dbReference type="EMBL" id="KZ308176">
    <property type="protein sequence ID" value="KAG8223835.1"/>
    <property type="molecule type" value="Genomic_DNA"/>
</dbReference>
<comment type="caution">
    <text evidence="1">The sequence shown here is derived from an EMBL/GenBank/DDBJ whole genome shotgun (WGS) entry which is preliminary data.</text>
</comment>
<evidence type="ECO:0000313" key="1">
    <source>
        <dbReference type="EMBL" id="KAG8223835.1"/>
    </source>
</evidence>